<dbReference type="Proteomes" id="UP000183039">
    <property type="component" value="Unassembled WGS sequence"/>
</dbReference>
<evidence type="ECO:0000256" key="4">
    <source>
        <dbReference type="ARBA" id="ARBA00020049"/>
    </source>
</evidence>
<reference evidence="18 20" key="2">
    <citation type="submission" date="2015-12" db="EMBL/GenBank/DDBJ databases">
        <authorList>
            <person name="Lauer A."/>
            <person name="Humrighouse B."/>
            <person name="Loparev V."/>
            <person name="Shewmaker P.L."/>
            <person name="Whitney A.M."/>
            <person name="McLaughlin R.W."/>
        </authorList>
    </citation>
    <scope>NUCLEOTIDE SEQUENCE [LARGE SCALE GENOMIC DNA]</scope>
    <source>
        <strain evidence="18 20">LMG 23085</strain>
    </source>
</reference>
<evidence type="ECO:0000256" key="14">
    <source>
        <dbReference type="ARBA" id="ARBA00023118"/>
    </source>
</evidence>
<dbReference type="GO" id="GO:0051536">
    <property type="term" value="F:iron-sulfur cluster binding"/>
    <property type="evidence" value="ECO:0007669"/>
    <property type="project" value="UniProtKB-KW"/>
</dbReference>
<feature type="domain" description="DUF83" evidence="17">
    <location>
        <begin position="11"/>
        <end position="198"/>
    </location>
</feature>
<evidence type="ECO:0000256" key="10">
    <source>
        <dbReference type="ARBA" id="ARBA00022839"/>
    </source>
</evidence>
<evidence type="ECO:0000313" key="21">
    <source>
        <dbReference type="Proteomes" id="UP000183039"/>
    </source>
</evidence>
<comment type="function">
    <text evidence="16">CRISPR (clustered regularly interspaced short palindromic repeat) is an adaptive immune system that provides protection against mobile genetic elements (viruses, transposable elements and conjugative plasmids). CRISPR clusters contain sequences complementary to antecedent mobile elements and target invading nucleic acids. CRISPR clusters are transcribed and processed into CRISPR RNA (crRNA).</text>
</comment>
<evidence type="ECO:0000256" key="11">
    <source>
        <dbReference type="ARBA" id="ARBA00022840"/>
    </source>
</evidence>
<evidence type="ECO:0000313" key="18">
    <source>
        <dbReference type="EMBL" id="ALS01866.1"/>
    </source>
</evidence>
<dbReference type="InterPro" id="IPR013343">
    <property type="entry name" value="CRISPR-assoc_prot_Cas4"/>
</dbReference>
<keyword evidence="11" id="KW-0067">ATP-binding</keyword>
<keyword evidence="5 16" id="KW-0540">Nuclease</keyword>
<evidence type="ECO:0000256" key="5">
    <source>
        <dbReference type="ARBA" id="ARBA00022722"/>
    </source>
</evidence>
<keyword evidence="20" id="KW-1185">Reference proteome</keyword>
<comment type="similarity">
    <text evidence="2 16">Belongs to the CRISPR-associated exonuclease Cas4 family.</text>
</comment>
<keyword evidence="9" id="KW-0347">Helicase</keyword>
<evidence type="ECO:0000256" key="12">
    <source>
        <dbReference type="ARBA" id="ARBA00023004"/>
    </source>
</evidence>
<dbReference type="InterPro" id="IPR022765">
    <property type="entry name" value="Dna2/Cas4_DUF83"/>
</dbReference>
<dbReference type="InterPro" id="IPR051827">
    <property type="entry name" value="Cas4_exonuclease"/>
</dbReference>
<dbReference type="NCBIfam" id="TIGR00372">
    <property type="entry name" value="cas4"/>
    <property type="match status" value="1"/>
</dbReference>
<comment type="cofactor">
    <cofactor evidence="16">
        <name>Mg(2+)</name>
        <dbReference type="ChEBI" id="CHEBI:18420"/>
    </cofactor>
    <cofactor evidence="16">
        <name>Mn(2+)</name>
        <dbReference type="ChEBI" id="CHEBI:29035"/>
    </cofactor>
    <text evidence="16">Mg(2+) or Mn(2+) required for ssDNA cleavage activity.</text>
</comment>
<evidence type="ECO:0000256" key="13">
    <source>
        <dbReference type="ARBA" id="ARBA00023014"/>
    </source>
</evidence>
<evidence type="ECO:0000256" key="15">
    <source>
        <dbReference type="ARBA" id="ARBA00023211"/>
    </source>
</evidence>
<evidence type="ECO:0000256" key="6">
    <source>
        <dbReference type="ARBA" id="ARBA00022723"/>
    </source>
</evidence>
<dbReference type="Gene3D" id="3.90.320.10">
    <property type="match status" value="1"/>
</dbReference>
<keyword evidence="13 16" id="KW-0411">Iron-sulfur</keyword>
<evidence type="ECO:0000313" key="19">
    <source>
        <dbReference type="EMBL" id="OJG92126.1"/>
    </source>
</evidence>
<organism evidence="19 21">
    <name type="scientific">Enterococcus silesiacus</name>
    <dbReference type="NCBI Taxonomy" id="332949"/>
    <lineage>
        <taxon>Bacteria</taxon>
        <taxon>Bacillati</taxon>
        <taxon>Bacillota</taxon>
        <taxon>Bacilli</taxon>
        <taxon>Lactobacillales</taxon>
        <taxon>Enterococcaceae</taxon>
        <taxon>Enterococcus</taxon>
    </lineage>
</organism>
<comment type="cofactor">
    <cofactor evidence="16">
        <name>iron-sulfur cluster</name>
        <dbReference type="ChEBI" id="CHEBI:30408"/>
    </cofactor>
</comment>
<evidence type="ECO:0000256" key="7">
    <source>
        <dbReference type="ARBA" id="ARBA00022741"/>
    </source>
</evidence>
<comment type="cofactor">
    <cofactor evidence="1">
        <name>[4Fe-4S] cluster</name>
        <dbReference type="ChEBI" id="CHEBI:49883"/>
    </cofactor>
</comment>
<dbReference type="GO" id="GO:0004386">
    <property type="term" value="F:helicase activity"/>
    <property type="evidence" value="ECO:0007669"/>
    <property type="project" value="UniProtKB-KW"/>
</dbReference>
<evidence type="ECO:0000256" key="2">
    <source>
        <dbReference type="ARBA" id="ARBA00009189"/>
    </source>
</evidence>
<dbReference type="PANTHER" id="PTHR36531:SF6">
    <property type="entry name" value="DNA REPLICATION ATP-DEPENDENT HELICASE_NUCLEASE DNA2"/>
    <property type="match status" value="1"/>
</dbReference>
<dbReference type="RefSeq" id="WP_071877436.1">
    <property type="nucleotide sequence ID" value="NZ_JXLC01000008.1"/>
</dbReference>
<dbReference type="KEGG" id="ess:ATZ33_10895"/>
<keyword evidence="14 16" id="KW-0051">Antiviral defense</keyword>
<keyword evidence="7" id="KW-0547">Nucleotide-binding</keyword>
<dbReference type="EMBL" id="JXLC01000008">
    <property type="protein sequence ID" value="OJG92126.1"/>
    <property type="molecule type" value="Genomic_DNA"/>
</dbReference>
<dbReference type="GO" id="GO:0005524">
    <property type="term" value="F:ATP binding"/>
    <property type="evidence" value="ECO:0007669"/>
    <property type="project" value="UniProtKB-KW"/>
</dbReference>
<dbReference type="PANTHER" id="PTHR36531">
    <property type="entry name" value="CRISPR-ASSOCIATED EXONUCLEASE CAS4"/>
    <property type="match status" value="1"/>
</dbReference>
<dbReference type="InterPro" id="IPR011604">
    <property type="entry name" value="PDDEXK-like_dom_sf"/>
</dbReference>
<dbReference type="Pfam" id="PF01930">
    <property type="entry name" value="Cas_Cas4"/>
    <property type="match status" value="1"/>
</dbReference>
<dbReference type="EMBL" id="CP013614">
    <property type="protein sequence ID" value="ALS01866.1"/>
    <property type="molecule type" value="Genomic_DNA"/>
</dbReference>
<keyword evidence="15 16" id="KW-0464">Manganese</keyword>
<sequence>MYDEQDYLMISGIQHFLFCRRQWALIHIEQQWQENVLTLEGQYLHEKADQPTIREKRKDRLIVRALPIHSPTLGITGICDVVEFVQDPNGVTLNGETGTYLPVPVEYKHGKPKQELSDILQLTAQAVCLEEMLVCEVPKGYLYYHETKRREEIEITPALREELQKNVAEMHQYWKRRYTPKVKTGNFCKKCSLQNICLPKLMNVQTVKGYLDRRLCE</sequence>
<keyword evidence="8 16" id="KW-0378">Hydrolase</keyword>
<protein>
    <recommendedName>
        <fullName evidence="4 16">CRISPR-associated exonuclease Cas4</fullName>
        <ecNumber evidence="3 16">3.1.12.1</ecNumber>
    </recommendedName>
</protein>
<proteinExistence type="inferred from homology"/>
<dbReference type="OrthoDB" id="9781776at2"/>
<dbReference type="Proteomes" id="UP000065511">
    <property type="component" value="Chromosome"/>
</dbReference>
<evidence type="ECO:0000259" key="17">
    <source>
        <dbReference type="Pfam" id="PF01930"/>
    </source>
</evidence>
<dbReference type="AlphaFoldDB" id="A0A0S3KC45"/>
<keyword evidence="12 16" id="KW-0408">Iron</keyword>
<reference evidence="19 21" key="1">
    <citation type="submission" date="2014-12" db="EMBL/GenBank/DDBJ databases">
        <title>Draft genome sequences of 29 type strains of Enterococci.</title>
        <authorList>
            <person name="Zhong Z."/>
            <person name="Sun Z."/>
            <person name="Liu W."/>
            <person name="Zhang W."/>
            <person name="Zhang H."/>
        </authorList>
    </citation>
    <scope>NUCLEOTIDE SEQUENCE [LARGE SCALE GENOMIC DNA]</scope>
    <source>
        <strain evidence="19 21">DSM 22801</strain>
    </source>
</reference>
<evidence type="ECO:0000256" key="8">
    <source>
        <dbReference type="ARBA" id="ARBA00022801"/>
    </source>
</evidence>
<dbReference type="GO" id="GO:0046872">
    <property type="term" value="F:metal ion binding"/>
    <property type="evidence" value="ECO:0007669"/>
    <property type="project" value="UniProtKB-KW"/>
</dbReference>
<evidence type="ECO:0000256" key="9">
    <source>
        <dbReference type="ARBA" id="ARBA00022806"/>
    </source>
</evidence>
<evidence type="ECO:0000256" key="16">
    <source>
        <dbReference type="RuleBase" id="RU365022"/>
    </source>
</evidence>
<evidence type="ECO:0000256" key="3">
    <source>
        <dbReference type="ARBA" id="ARBA00012768"/>
    </source>
</evidence>
<dbReference type="GO" id="GO:0004527">
    <property type="term" value="F:exonuclease activity"/>
    <property type="evidence" value="ECO:0007669"/>
    <property type="project" value="UniProtKB-KW"/>
</dbReference>
<keyword evidence="6 16" id="KW-0479">Metal-binding</keyword>
<evidence type="ECO:0000313" key="20">
    <source>
        <dbReference type="Proteomes" id="UP000065511"/>
    </source>
</evidence>
<dbReference type="EC" id="3.1.12.1" evidence="3 16"/>
<evidence type="ECO:0000256" key="1">
    <source>
        <dbReference type="ARBA" id="ARBA00001966"/>
    </source>
</evidence>
<dbReference type="GO" id="GO:0051607">
    <property type="term" value="P:defense response to virus"/>
    <property type="evidence" value="ECO:0007669"/>
    <property type="project" value="UniProtKB-KW"/>
</dbReference>
<gene>
    <name evidence="18" type="ORF">ATZ33_10895</name>
    <name evidence="19" type="ORF">RV15_GL003511</name>
</gene>
<name>A0A0S3KC45_9ENTE</name>
<keyword evidence="10 16" id="KW-0269">Exonuclease</keyword>
<accession>A0A0S3KC45</accession>